<dbReference type="RefSeq" id="WP_231061977.1">
    <property type="nucleotide sequence ID" value="NZ_JAJNOR010000002.1"/>
</dbReference>
<reference evidence="3 4" key="1">
    <citation type="submission" date="2021-11" db="EMBL/GenBank/DDBJ databases">
        <title>Lacrimispora sp. nov. NSJ-141 isolated from human feces.</title>
        <authorList>
            <person name="Abdugheni R."/>
        </authorList>
    </citation>
    <scope>NUCLEOTIDE SEQUENCE [LARGE SCALE GENOMIC DNA]</scope>
    <source>
        <strain evidence="3 4">NSJ-141</strain>
    </source>
</reference>
<dbReference type="Gene3D" id="2.60.480.10">
    <property type="entry name" value="eubacterium ventriosum atcc domain"/>
    <property type="match status" value="1"/>
</dbReference>
<accession>A0AAP2W9L4</accession>
<feature type="domain" description="Stage V sporulation protein AA" evidence="2">
    <location>
        <begin position="3"/>
        <end position="88"/>
    </location>
</feature>
<feature type="transmembrane region" description="Helical" evidence="1">
    <location>
        <begin position="99"/>
        <end position="120"/>
    </location>
</feature>
<proteinExistence type="predicted"/>
<gene>
    <name evidence="3" type="ORF">LQE92_05385</name>
</gene>
<keyword evidence="1" id="KW-0472">Membrane</keyword>
<keyword evidence="1" id="KW-1133">Transmembrane helix</keyword>
<keyword evidence="4" id="KW-1185">Reference proteome</keyword>
<dbReference type="Proteomes" id="UP001299265">
    <property type="component" value="Unassembled WGS sequence"/>
</dbReference>
<organism evidence="3 4">
    <name type="scientific">Lientehia hominis</name>
    <dbReference type="NCBI Taxonomy" id="2897778"/>
    <lineage>
        <taxon>Bacteria</taxon>
        <taxon>Bacillati</taxon>
        <taxon>Bacillota</taxon>
        <taxon>Clostridia</taxon>
        <taxon>Lachnospirales</taxon>
        <taxon>Lachnospiraceae</taxon>
        <taxon>Lientehia</taxon>
    </lineage>
</organism>
<name>A0AAP2W9L4_9FIRM</name>
<evidence type="ECO:0000313" key="3">
    <source>
        <dbReference type="EMBL" id="MCD2492057.1"/>
    </source>
</evidence>
<dbReference type="EMBL" id="JAJNOR010000002">
    <property type="protein sequence ID" value="MCD2492057.1"/>
    <property type="molecule type" value="Genomic_DNA"/>
</dbReference>
<sequence length="208" mass="23376">MSEVLYLKLNQNTEVHERDVFLGQLGSIWCRDKAIESKCKALKVINIQANKKERYVLSVMDLIKQMEKLDNRVEINNIGETDCIIDYQPNLKPSPVWDWLKAAAVCIVAFFGAAFAIMTFNNDGDVSNVFGHLYYQVMGVQAGGPTILEFTYSIGLPLGIIVFFNHFSKAALSKDPTPIEVQMRTYETDVNTTLIQNASREESGIDVS</sequence>
<dbReference type="Pfam" id="PF12164">
    <property type="entry name" value="SporV_AA"/>
    <property type="match status" value="1"/>
</dbReference>
<dbReference type="InterPro" id="IPR021997">
    <property type="entry name" value="SporV_AA"/>
</dbReference>
<dbReference type="InterPro" id="IPR038548">
    <property type="entry name" value="SporV_AA_N_sf"/>
</dbReference>
<evidence type="ECO:0000259" key="2">
    <source>
        <dbReference type="Pfam" id="PF12164"/>
    </source>
</evidence>
<protein>
    <submittedName>
        <fullName evidence="3">Stage V sporulation protein AA</fullName>
    </submittedName>
</protein>
<keyword evidence="1" id="KW-0812">Transmembrane</keyword>
<evidence type="ECO:0000256" key="1">
    <source>
        <dbReference type="SAM" id="Phobius"/>
    </source>
</evidence>
<dbReference type="AlphaFoldDB" id="A0AAP2W9L4"/>
<comment type="caution">
    <text evidence="3">The sequence shown here is derived from an EMBL/GenBank/DDBJ whole genome shotgun (WGS) entry which is preliminary data.</text>
</comment>
<feature type="transmembrane region" description="Helical" evidence="1">
    <location>
        <begin position="140"/>
        <end position="164"/>
    </location>
</feature>
<evidence type="ECO:0000313" key="4">
    <source>
        <dbReference type="Proteomes" id="UP001299265"/>
    </source>
</evidence>